<feature type="compositionally biased region" description="Polar residues" evidence="1">
    <location>
        <begin position="36"/>
        <end position="54"/>
    </location>
</feature>
<organism evidence="2">
    <name type="scientific">Cacopsylla melanoneura</name>
    <dbReference type="NCBI Taxonomy" id="428564"/>
    <lineage>
        <taxon>Eukaryota</taxon>
        <taxon>Metazoa</taxon>
        <taxon>Ecdysozoa</taxon>
        <taxon>Arthropoda</taxon>
        <taxon>Hexapoda</taxon>
        <taxon>Insecta</taxon>
        <taxon>Pterygota</taxon>
        <taxon>Neoptera</taxon>
        <taxon>Paraneoptera</taxon>
        <taxon>Hemiptera</taxon>
        <taxon>Sternorrhyncha</taxon>
        <taxon>Psylloidea</taxon>
        <taxon>Psyllidae</taxon>
        <taxon>Psyllinae</taxon>
        <taxon>Cacopsylla</taxon>
    </lineage>
</organism>
<evidence type="ECO:0000313" key="2">
    <source>
        <dbReference type="EMBL" id="CAG6742376.1"/>
    </source>
</evidence>
<proteinExistence type="predicted"/>
<protein>
    <submittedName>
        <fullName evidence="2">Uncharacterized protein</fullName>
    </submittedName>
</protein>
<dbReference type="AlphaFoldDB" id="A0A8D9E6I6"/>
<name>A0A8D9E6I6_9HEMI</name>
<feature type="region of interest" description="Disordered" evidence="1">
    <location>
        <begin position="36"/>
        <end position="127"/>
    </location>
</feature>
<feature type="compositionally biased region" description="Polar residues" evidence="1">
    <location>
        <begin position="79"/>
        <end position="88"/>
    </location>
</feature>
<reference evidence="2" key="1">
    <citation type="submission" date="2021-05" db="EMBL/GenBank/DDBJ databases">
        <authorList>
            <person name="Alioto T."/>
            <person name="Alioto T."/>
            <person name="Gomez Garrido J."/>
        </authorList>
    </citation>
    <scope>NUCLEOTIDE SEQUENCE</scope>
</reference>
<sequence length="201" mass="23565">MFHFSKDMTHLNRKGKEILSRRMINKIFGTLNLNRDNQQVPHNQTHRQNQSQHTARPRQHVRVPTHRQHANKQGKHNSHNAQRGSQMRTHAPHSFRTPVNTQTFDYNSHPSPPPPPHLGNTNSHYPSQTQYYQQPQYRQAGPIMNTEGFVPMQPMYSPYYNDHMRSHMNSAQSFIPHNVTTQTCCSCNYQNFLNPLTTLQY</sequence>
<feature type="compositionally biased region" description="Polar residues" evidence="1">
    <location>
        <begin position="97"/>
        <end position="106"/>
    </location>
</feature>
<dbReference type="EMBL" id="HBUF01435045">
    <property type="protein sequence ID" value="CAG6742376.1"/>
    <property type="molecule type" value="Transcribed_RNA"/>
</dbReference>
<feature type="compositionally biased region" description="Basic residues" evidence="1">
    <location>
        <begin position="55"/>
        <end position="78"/>
    </location>
</feature>
<evidence type="ECO:0000256" key="1">
    <source>
        <dbReference type="SAM" id="MobiDB-lite"/>
    </source>
</evidence>
<accession>A0A8D9E6I6</accession>